<organism evidence="1 2">
    <name type="scientific">Brotonthovivens ammoniilytica</name>
    <dbReference type="NCBI Taxonomy" id="2981725"/>
    <lineage>
        <taxon>Bacteria</taxon>
        <taxon>Bacillati</taxon>
        <taxon>Bacillota</taxon>
        <taxon>Clostridia</taxon>
        <taxon>Lachnospirales</taxon>
        <taxon>Lachnospiraceae</taxon>
        <taxon>Brotonthovivens</taxon>
    </lineage>
</organism>
<sequence length="58" mass="6968">MLKQKEKNILLELICKEQTQMLQSNQEAYNYEKYKLLEKIKIKVKDTLSSQGQCMSQW</sequence>
<keyword evidence="2" id="KW-1185">Reference proteome</keyword>
<accession>A0ABT2TNF6</accession>
<proteinExistence type="predicted"/>
<evidence type="ECO:0008006" key="3">
    <source>
        <dbReference type="Google" id="ProtNLM"/>
    </source>
</evidence>
<evidence type="ECO:0000313" key="2">
    <source>
        <dbReference type="Proteomes" id="UP001652442"/>
    </source>
</evidence>
<protein>
    <recommendedName>
        <fullName evidence="3">Ribosomal protein L29</fullName>
    </recommendedName>
</protein>
<dbReference type="EMBL" id="JAOQJQ010000005">
    <property type="protein sequence ID" value="MCU6763142.1"/>
    <property type="molecule type" value="Genomic_DNA"/>
</dbReference>
<dbReference type="RefSeq" id="WP_262591260.1">
    <property type="nucleotide sequence ID" value="NZ_JAOQJQ010000005.1"/>
</dbReference>
<gene>
    <name evidence="1" type="ORF">OCV88_12540</name>
</gene>
<evidence type="ECO:0000313" key="1">
    <source>
        <dbReference type="EMBL" id="MCU6763142.1"/>
    </source>
</evidence>
<dbReference type="Proteomes" id="UP001652442">
    <property type="component" value="Unassembled WGS sequence"/>
</dbReference>
<name>A0ABT2TNF6_9FIRM</name>
<comment type="caution">
    <text evidence="1">The sequence shown here is derived from an EMBL/GenBank/DDBJ whole genome shotgun (WGS) entry which is preliminary data.</text>
</comment>
<reference evidence="1 2" key="1">
    <citation type="journal article" date="2021" name="ISME Commun">
        <title>Automated analysis of genomic sequences facilitates high-throughput and comprehensive description of bacteria.</title>
        <authorList>
            <person name="Hitch T.C.A."/>
        </authorList>
    </citation>
    <scope>NUCLEOTIDE SEQUENCE [LARGE SCALE GENOMIC DNA]</scope>
    <source>
        <strain evidence="1 2">Sanger_109</strain>
    </source>
</reference>